<sequence>MKDFMDYKRRHEQRKQRKLMMMQAAPKPYMEYKHGSGRRNDAASYYEPFDEQNQTPVHHTRRFLFQCVISALLVGSVYGINNHQGSQFQAVKGSIKTAMTQEFQFAAVSDWYEKNLGDPISFLPNFKSDSVKTANGGSTGTDEVSKTSSFAEPVVGEVKSPYSSQSKGVTVETTSHSEVKAAKDGLVVFVGKKKNIGETVVIQHKDSDESWYGKLDKANVKVYQEVKKGQKIGITSEKNKKGTFYFALKKGEKFIDPIQVMSFD</sequence>
<dbReference type="SUPFAM" id="SSF51261">
    <property type="entry name" value="Duplicated hybrid motif"/>
    <property type="match status" value="1"/>
</dbReference>
<evidence type="ECO:0000259" key="1">
    <source>
        <dbReference type="Pfam" id="PF01551"/>
    </source>
</evidence>
<organism evidence="2 3">
    <name type="scientific">Sporolactobacillus shoreicorticis</name>
    <dbReference type="NCBI Taxonomy" id="1923877"/>
    <lineage>
        <taxon>Bacteria</taxon>
        <taxon>Bacillati</taxon>
        <taxon>Bacillota</taxon>
        <taxon>Bacilli</taxon>
        <taxon>Bacillales</taxon>
        <taxon>Sporolactobacillaceae</taxon>
        <taxon>Sporolactobacillus</taxon>
    </lineage>
</organism>
<accession>A0ABW5RYB0</accession>
<dbReference type="CDD" id="cd12797">
    <property type="entry name" value="M23_peptidase"/>
    <property type="match status" value="1"/>
</dbReference>
<name>A0ABW5RYB0_9BACL</name>
<dbReference type="EMBL" id="JBHUMQ010000001">
    <property type="protein sequence ID" value="MFD2692326.1"/>
    <property type="molecule type" value="Genomic_DNA"/>
</dbReference>
<evidence type="ECO:0000313" key="3">
    <source>
        <dbReference type="Proteomes" id="UP001597399"/>
    </source>
</evidence>
<dbReference type="InterPro" id="IPR050570">
    <property type="entry name" value="Cell_wall_metabolism_enzyme"/>
</dbReference>
<evidence type="ECO:0000313" key="2">
    <source>
        <dbReference type="EMBL" id="MFD2692326.1"/>
    </source>
</evidence>
<dbReference type="PANTHER" id="PTHR21666:SF274">
    <property type="entry name" value="STAGE IV SPORULATION PROTEIN FA"/>
    <property type="match status" value="1"/>
</dbReference>
<dbReference type="InterPro" id="IPR016047">
    <property type="entry name" value="M23ase_b-sheet_dom"/>
</dbReference>
<dbReference type="InterPro" id="IPR011055">
    <property type="entry name" value="Dup_hybrid_motif"/>
</dbReference>
<proteinExistence type="predicted"/>
<keyword evidence="3" id="KW-1185">Reference proteome</keyword>
<comment type="caution">
    <text evidence="2">The sequence shown here is derived from an EMBL/GenBank/DDBJ whole genome shotgun (WGS) entry which is preliminary data.</text>
</comment>
<protein>
    <submittedName>
        <fullName evidence="2">Peptidoglycan DD-metalloendopeptidase family protein</fullName>
    </submittedName>
</protein>
<feature type="domain" description="M23ase beta-sheet core" evidence="1">
    <location>
        <begin position="165"/>
        <end position="257"/>
    </location>
</feature>
<dbReference type="PANTHER" id="PTHR21666">
    <property type="entry name" value="PEPTIDASE-RELATED"/>
    <property type="match status" value="1"/>
</dbReference>
<gene>
    <name evidence="2" type="ORF">ACFSUE_01525</name>
</gene>
<dbReference type="RefSeq" id="WP_253065034.1">
    <property type="nucleotide sequence ID" value="NZ_JAMXWM010000034.1"/>
</dbReference>
<reference evidence="3" key="1">
    <citation type="journal article" date="2019" name="Int. J. Syst. Evol. Microbiol.">
        <title>The Global Catalogue of Microorganisms (GCM) 10K type strain sequencing project: providing services to taxonomists for standard genome sequencing and annotation.</title>
        <authorList>
            <consortium name="The Broad Institute Genomics Platform"/>
            <consortium name="The Broad Institute Genome Sequencing Center for Infectious Disease"/>
            <person name="Wu L."/>
            <person name="Ma J."/>
        </authorList>
    </citation>
    <scope>NUCLEOTIDE SEQUENCE [LARGE SCALE GENOMIC DNA]</scope>
    <source>
        <strain evidence="3">TISTR 2466</strain>
    </source>
</reference>
<dbReference type="Proteomes" id="UP001597399">
    <property type="component" value="Unassembled WGS sequence"/>
</dbReference>
<dbReference type="Pfam" id="PF01551">
    <property type="entry name" value="Peptidase_M23"/>
    <property type="match status" value="1"/>
</dbReference>
<dbReference type="Gene3D" id="2.70.70.10">
    <property type="entry name" value="Glucose Permease (Domain IIA)"/>
    <property type="match status" value="1"/>
</dbReference>